<name>X1BBA3_9ZZZZ</name>
<dbReference type="InterPro" id="IPR037050">
    <property type="entry name" value="DUF1254_sf"/>
</dbReference>
<dbReference type="Gene3D" id="2.60.40.1610">
    <property type="entry name" value="Domain of unknown function DUF1254"/>
    <property type="match status" value="1"/>
</dbReference>
<sequence>MKTKTIVRSAMLLLLATTFGMGSTQAAVDKSQNMADERFQRRAVEAAYWGMPAVNTWAMREGLKRDVGAGYNAVTYFSKPMDWRLQVTTPNNSTLYMFSFWNTKKDGPIVVEIPPTTKDVGLFGAVMDTWQRPLVDVGDKGVDRGLGAKYLFLPPGYQDAPPKGYIPVKSDTYNGWFLLRTLMKDFSSENLKKGEAWIKKFKVYPLSQAANPPVTK</sequence>
<proteinExistence type="predicted"/>
<dbReference type="SUPFAM" id="SSF160935">
    <property type="entry name" value="VPA0735-like"/>
    <property type="match status" value="1"/>
</dbReference>
<dbReference type="PANTHER" id="PTHR36509:SF3">
    <property type="entry name" value="SIGNAL PEPTIDE PROTEIN"/>
    <property type="match status" value="1"/>
</dbReference>
<dbReference type="AlphaFoldDB" id="X1BBA3"/>
<organism evidence="2">
    <name type="scientific">marine sediment metagenome</name>
    <dbReference type="NCBI Taxonomy" id="412755"/>
    <lineage>
        <taxon>unclassified sequences</taxon>
        <taxon>metagenomes</taxon>
        <taxon>ecological metagenomes</taxon>
    </lineage>
</organism>
<evidence type="ECO:0000313" key="2">
    <source>
        <dbReference type="EMBL" id="GAG92340.1"/>
    </source>
</evidence>
<dbReference type="Pfam" id="PF06863">
    <property type="entry name" value="DUF1254"/>
    <property type="match status" value="1"/>
</dbReference>
<feature type="domain" description="DUF1254" evidence="1">
    <location>
        <begin position="78"/>
        <end position="205"/>
    </location>
</feature>
<comment type="caution">
    <text evidence="2">The sequence shown here is derived from an EMBL/GenBank/DDBJ whole genome shotgun (WGS) entry which is preliminary data.</text>
</comment>
<reference evidence="2" key="1">
    <citation type="journal article" date="2014" name="Front. Microbiol.">
        <title>High frequency of phylogenetically diverse reductive dehalogenase-homologous genes in deep subseafloor sedimentary metagenomes.</title>
        <authorList>
            <person name="Kawai M."/>
            <person name="Futagami T."/>
            <person name="Toyoda A."/>
            <person name="Takaki Y."/>
            <person name="Nishi S."/>
            <person name="Hori S."/>
            <person name="Arai W."/>
            <person name="Tsubouchi T."/>
            <person name="Morono Y."/>
            <person name="Uchiyama I."/>
            <person name="Ito T."/>
            <person name="Fujiyama A."/>
            <person name="Inagaki F."/>
            <person name="Takami H."/>
        </authorList>
    </citation>
    <scope>NUCLEOTIDE SEQUENCE</scope>
    <source>
        <strain evidence="2">Expedition CK06-06</strain>
    </source>
</reference>
<accession>X1BBA3</accession>
<gene>
    <name evidence="2" type="ORF">S01H4_50541</name>
</gene>
<protein>
    <recommendedName>
        <fullName evidence="1">DUF1254 domain-containing protein</fullName>
    </recommendedName>
</protein>
<dbReference type="EMBL" id="BART01028705">
    <property type="protein sequence ID" value="GAG92340.1"/>
    <property type="molecule type" value="Genomic_DNA"/>
</dbReference>
<dbReference type="PANTHER" id="PTHR36509">
    <property type="entry name" value="BLL3101 PROTEIN"/>
    <property type="match status" value="1"/>
</dbReference>
<evidence type="ECO:0000259" key="1">
    <source>
        <dbReference type="Pfam" id="PF06863"/>
    </source>
</evidence>
<dbReference type="InterPro" id="IPR010679">
    <property type="entry name" value="DUF1254"/>
</dbReference>
<feature type="non-terminal residue" evidence="2">
    <location>
        <position position="216"/>
    </location>
</feature>